<protein>
    <submittedName>
        <fullName evidence="1">Uncharacterized protein</fullName>
    </submittedName>
</protein>
<evidence type="ECO:0000313" key="1">
    <source>
        <dbReference type="EMBL" id="KAF2282432.1"/>
    </source>
</evidence>
<keyword evidence="2" id="KW-1185">Reference proteome</keyword>
<evidence type="ECO:0000313" key="2">
    <source>
        <dbReference type="Proteomes" id="UP000467840"/>
    </source>
</evidence>
<sequence>MFVTTLMEYALSQVAFSHQQMDTGFSMVSMLMIMNRGYRQQCKISYQKYEEAVFDTETGIVDFNDAFGIKAVDSIGFNAGYLASIEKAAKLFNNRLERVKIQFSGASSSAVCELKAPTGEVGK</sequence>
<proteinExistence type="predicted"/>
<organism evidence="1 2">
    <name type="scientific">Hevea brasiliensis</name>
    <name type="common">Para rubber tree</name>
    <name type="synonym">Siphonia brasiliensis</name>
    <dbReference type="NCBI Taxonomy" id="3981"/>
    <lineage>
        <taxon>Eukaryota</taxon>
        <taxon>Viridiplantae</taxon>
        <taxon>Streptophyta</taxon>
        <taxon>Embryophyta</taxon>
        <taxon>Tracheophyta</taxon>
        <taxon>Spermatophyta</taxon>
        <taxon>Magnoliopsida</taxon>
        <taxon>eudicotyledons</taxon>
        <taxon>Gunneridae</taxon>
        <taxon>Pentapetalae</taxon>
        <taxon>rosids</taxon>
        <taxon>fabids</taxon>
        <taxon>Malpighiales</taxon>
        <taxon>Euphorbiaceae</taxon>
        <taxon>Crotonoideae</taxon>
        <taxon>Micrandreae</taxon>
        <taxon>Hevea</taxon>
    </lineage>
</organism>
<accession>A0A6A6K0X3</accession>
<dbReference type="EMBL" id="JAAGAX010000225">
    <property type="protein sequence ID" value="KAF2282432.1"/>
    <property type="molecule type" value="Genomic_DNA"/>
</dbReference>
<dbReference type="Proteomes" id="UP000467840">
    <property type="component" value="Unassembled WGS sequence"/>
</dbReference>
<comment type="caution">
    <text evidence="1">The sequence shown here is derived from an EMBL/GenBank/DDBJ whole genome shotgun (WGS) entry which is preliminary data.</text>
</comment>
<dbReference type="AlphaFoldDB" id="A0A6A6K0X3"/>
<reference evidence="1 2" key="1">
    <citation type="journal article" date="2020" name="Mol. Plant">
        <title>The Chromosome-Based Rubber Tree Genome Provides New Insights into Spurge Genome Evolution and Rubber Biosynthesis.</title>
        <authorList>
            <person name="Liu J."/>
            <person name="Shi C."/>
            <person name="Shi C.C."/>
            <person name="Li W."/>
            <person name="Zhang Q.J."/>
            <person name="Zhang Y."/>
            <person name="Li K."/>
            <person name="Lu H.F."/>
            <person name="Shi C."/>
            <person name="Zhu S.T."/>
            <person name="Xiao Z.Y."/>
            <person name="Nan H."/>
            <person name="Yue Y."/>
            <person name="Zhu X.G."/>
            <person name="Wu Y."/>
            <person name="Hong X.N."/>
            <person name="Fan G.Y."/>
            <person name="Tong Y."/>
            <person name="Zhang D."/>
            <person name="Mao C.L."/>
            <person name="Liu Y.L."/>
            <person name="Hao S.J."/>
            <person name="Liu W.Q."/>
            <person name="Lv M.Q."/>
            <person name="Zhang H.B."/>
            <person name="Liu Y."/>
            <person name="Hu-Tang G.R."/>
            <person name="Wang J.P."/>
            <person name="Wang J.H."/>
            <person name="Sun Y.H."/>
            <person name="Ni S.B."/>
            <person name="Chen W.B."/>
            <person name="Zhang X.C."/>
            <person name="Jiao Y.N."/>
            <person name="Eichler E.E."/>
            <person name="Li G.H."/>
            <person name="Liu X."/>
            <person name="Gao L.Z."/>
        </authorList>
    </citation>
    <scope>NUCLEOTIDE SEQUENCE [LARGE SCALE GENOMIC DNA]</scope>
    <source>
        <strain evidence="2">cv. GT1</strain>
        <tissue evidence="1">Leaf</tissue>
    </source>
</reference>
<gene>
    <name evidence="1" type="ORF">GH714_044117</name>
</gene>
<name>A0A6A6K0X3_HEVBR</name>